<evidence type="ECO:0000313" key="2">
    <source>
        <dbReference type="Proteomes" id="UP000005203"/>
    </source>
</evidence>
<dbReference type="GeneID" id="102655890"/>
<proteinExistence type="predicted"/>
<dbReference type="RefSeq" id="XP_006561718.1">
    <property type="nucleotide sequence ID" value="XM_006561655.3"/>
</dbReference>
<accession>A0A8U0XW60</accession>
<keyword evidence="2" id="KW-1185">Reference proteome</keyword>
<reference evidence="3" key="2">
    <citation type="submission" date="2025-04" db="UniProtKB">
        <authorList>
            <consortium name="RefSeq"/>
        </authorList>
    </citation>
    <scope>IDENTIFICATION</scope>
    <source>
        <strain evidence="3">DH4</strain>
        <tissue evidence="3">Whole body</tissue>
    </source>
</reference>
<dbReference type="KEGG" id="ame:102655890"/>
<protein>
    <submittedName>
        <fullName evidence="3">Uncharacterized protein LOC102655890</fullName>
    </submittedName>
</protein>
<sequence>MNYTEEDKYSKKLKQAGFQQQLGKRQNDVIDFQRRKHICIYIYIELKRNKEIKIDSLSTIKARSRVFEKQKPGFKGIPRGGFPASSRQDWKRSKTIRVVRFRHNDLANDLLTIETRPRRRRRRCTLQQ</sequence>
<gene>
    <name evidence="3" type="primary">LOC102655890</name>
</gene>
<accession>A0A7M7GT57</accession>
<dbReference type="EnsemblMetazoa" id="XM_006561655">
    <property type="protein sequence ID" value="XP_006561718"/>
    <property type="gene ID" value="LOC102655890"/>
</dbReference>
<dbReference type="AlphaFoldDB" id="A0A7M7GT57"/>
<evidence type="ECO:0000313" key="1">
    <source>
        <dbReference type="EnsemblMetazoa" id="XP_006561718"/>
    </source>
</evidence>
<dbReference type="Proteomes" id="UP000005203">
    <property type="component" value="Linkage group LG9"/>
</dbReference>
<accession>A0A8B6YW18</accession>
<organism evidence="2 3">
    <name type="scientific">Apis mellifera</name>
    <name type="common">Honeybee</name>
    <dbReference type="NCBI Taxonomy" id="7460"/>
    <lineage>
        <taxon>Eukaryota</taxon>
        <taxon>Metazoa</taxon>
        <taxon>Ecdysozoa</taxon>
        <taxon>Arthropoda</taxon>
        <taxon>Hexapoda</taxon>
        <taxon>Insecta</taxon>
        <taxon>Pterygota</taxon>
        <taxon>Neoptera</taxon>
        <taxon>Endopterygota</taxon>
        <taxon>Hymenoptera</taxon>
        <taxon>Apocrita</taxon>
        <taxon>Aculeata</taxon>
        <taxon>Apoidea</taxon>
        <taxon>Anthophila</taxon>
        <taxon>Apidae</taxon>
        <taxon>Apis</taxon>
    </lineage>
</organism>
<reference evidence="1" key="1">
    <citation type="submission" date="2021-01" db="UniProtKB">
        <authorList>
            <consortium name="EnsemblMetazoa"/>
        </authorList>
    </citation>
    <scope>IDENTIFICATION</scope>
    <source>
        <strain evidence="1">DH4</strain>
    </source>
</reference>
<evidence type="ECO:0000313" key="3">
    <source>
        <dbReference type="RefSeq" id="XP_006561718.1"/>
    </source>
</evidence>
<name>A0A7M7GT57_APIME</name>